<evidence type="ECO:0000313" key="5">
    <source>
        <dbReference type="Proteomes" id="UP000309992"/>
    </source>
</evidence>
<accession>A0ABY2S063</accession>
<proteinExistence type="predicted"/>
<dbReference type="Proteomes" id="UP000309992">
    <property type="component" value="Unassembled WGS sequence"/>
</dbReference>
<gene>
    <name evidence="4" type="ORF">FCN18_26440</name>
</gene>
<feature type="transmembrane region" description="Helical" evidence="2">
    <location>
        <begin position="313"/>
        <end position="332"/>
    </location>
</feature>
<dbReference type="EMBL" id="SWMS01000017">
    <property type="protein sequence ID" value="TKG65746.1"/>
    <property type="molecule type" value="Genomic_DNA"/>
</dbReference>
<keyword evidence="2" id="KW-0472">Membrane</keyword>
<keyword evidence="2" id="KW-1133">Transmembrane helix</keyword>
<evidence type="ECO:0000313" key="4">
    <source>
        <dbReference type="EMBL" id="TKG65746.1"/>
    </source>
</evidence>
<evidence type="ECO:0000256" key="1">
    <source>
        <dbReference type="SAM" id="MobiDB-lite"/>
    </source>
</evidence>
<keyword evidence="5" id="KW-1185">Reference proteome</keyword>
<comment type="caution">
    <text evidence="4">The sequence shown here is derived from an EMBL/GenBank/DDBJ whole genome shotgun (WGS) entry which is preliminary data.</text>
</comment>
<evidence type="ECO:0000256" key="3">
    <source>
        <dbReference type="SAM" id="SignalP"/>
    </source>
</evidence>
<organism evidence="4 5">
    <name type="scientific">Prauserella endophytica</name>
    <dbReference type="NCBI Taxonomy" id="1592324"/>
    <lineage>
        <taxon>Bacteria</taxon>
        <taxon>Bacillati</taxon>
        <taxon>Actinomycetota</taxon>
        <taxon>Actinomycetes</taxon>
        <taxon>Pseudonocardiales</taxon>
        <taxon>Pseudonocardiaceae</taxon>
        <taxon>Prauserella</taxon>
        <taxon>Prauserella coralliicola group</taxon>
    </lineage>
</organism>
<reference evidence="4 5" key="1">
    <citation type="journal article" date="2015" name="Antonie Van Leeuwenhoek">
        <title>Prauserella endophytica sp. nov., an endophytic actinobacterium isolated from Tamarix taklamakanensis.</title>
        <authorList>
            <person name="Liu J.M."/>
            <person name="Habden X."/>
            <person name="Guo L."/>
            <person name="Tuo L."/>
            <person name="Jiang Z.K."/>
            <person name="Liu S.W."/>
            <person name="Liu X.F."/>
            <person name="Chen L."/>
            <person name="Li R.F."/>
            <person name="Zhang Y.Q."/>
            <person name="Sun C.H."/>
        </authorList>
    </citation>
    <scope>NUCLEOTIDE SEQUENCE [LARGE SCALE GENOMIC DNA]</scope>
    <source>
        <strain evidence="4 5">CGMCC 4.7182</strain>
    </source>
</reference>
<name>A0ABY2S063_9PSEU</name>
<feature type="chain" id="PRO_5045699741" evidence="3">
    <location>
        <begin position="28"/>
        <end position="344"/>
    </location>
</feature>
<keyword evidence="3" id="KW-0732">Signal</keyword>
<feature type="signal peptide" evidence="3">
    <location>
        <begin position="1"/>
        <end position="27"/>
    </location>
</feature>
<feature type="region of interest" description="Disordered" evidence="1">
    <location>
        <begin position="57"/>
        <end position="86"/>
    </location>
</feature>
<keyword evidence="2" id="KW-0812">Transmembrane</keyword>
<dbReference type="RefSeq" id="WP_137096377.1">
    <property type="nucleotide sequence ID" value="NZ_SWMS01000017.1"/>
</dbReference>
<protein>
    <submittedName>
        <fullName evidence="4">Uncharacterized protein</fullName>
    </submittedName>
</protein>
<evidence type="ECO:0000256" key="2">
    <source>
        <dbReference type="SAM" id="Phobius"/>
    </source>
</evidence>
<sequence length="344" mass="35638">MSRFVTKLAVCGAVVAAFAAVPGLAQAQERAVDENTGPVAFANVAAVRIGEDGGSVISETQRSPLLPGTSRLAQSRSALPGSDGEREAVGPHYLLHLGTFADGESPFPDGVASREHDVTATLKDTTVPTATAEANYALRDLASGTTVVAFEDARSTVECAAPDALTAETTTGRLWVLGEERAAPTGDEPLRIENLPFGPPVEVEGADPEQTVSDITIGKVTSFDQLVRQDQWRSGPVTTAAGWRLEIVTHVRDADGADLRDVTTRFVLGGVSCSLPEAFTPVTSDPGEDRADPVVPVKIPAGAQVNTGAGEPFGWALVGGGVVLGAAALLLARGRRPATARAEE</sequence>